<evidence type="ECO:0000259" key="6">
    <source>
        <dbReference type="Pfam" id="PF04542"/>
    </source>
</evidence>
<organism evidence="7 8">
    <name type="scientific">Gimesia maris</name>
    <dbReference type="NCBI Taxonomy" id="122"/>
    <lineage>
        <taxon>Bacteria</taxon>
        <taxon>Pseudomonadati</taxon>
        <taxon>Planctomycetota</taxon>
        <taxon>Planctomycetia</taxon>
        <taxon>Planctomycetales</taxon>
        <taxon>Planctomycetaceae</taxon>
        <taxon>Gimesia</taxon>
    </lineage>
</organism>
<dbReference type="InterPro" id="IPR039425">
    <property type="entry name" value="RNA_pol_sigma-70-like"/>
</dbReference>
<evidence type="ECO:0000313" key="7">
    <source>
        <dbReference type="EMBL" id="QEG14390.1"/>
    </source>
</evidence>
<dbReference type="Gene3D" id="1.10.1740.10">
    <property type="match status" value="1"/>
</dbReference>
<dbReference type="InterPro" id="IPR014284">
    <property type="entry name" value="RNA_pol_sigma-70_dom"/>
</dbReference>
<dbReference type="Gene3D" id="1.10.10.10">
    <property type="entry name" value="Winged helix-like DNA-binding domain superfamily/Winged helix DNA-binding domain"/>
    <property type="match status" value="1"/>
</dbReference>
<evidence type="ECO:0000313" key="8">
    <source>
        <dbReference type="Proteomes" id="UP000322887"/>
    </source>
</evidence>
<dbReference type="Pfam" id="PF04542">
    <property type="entry name" value="Sigma70_r2"/>
    <property type="match status" value="1"/>
</dbReference>
<sequence length="194" mass="22020">MQGPETRVSLIARLQHPADDAAWDEFNGIYRPLIVRVARLKGLQHADAEDMAQEVLAAVRKSIKRFVPHAQGTFRGWLRTITRNLVINHLTRSKGPVGSGDSNVQAMLQQVPACDDPTATLFDIELKRMRFRVAAEELKTEFNDPIWLAFWLTAVEGHSIADVAQQLEKSEGSIRMSRCRVMARLRDKVRTFEE</sequence>
<dbReference type="NCBIfam" id="TIGR02937">
    <property type="entry name" value="sigma70-ECF"/>
    <property type="match status" value="1"/>
</dbReference>
<dbReference type="PANTHER" id="PTHR43133:SF8">
    <property type="entry name" value="RNA POLYMERASE SIGMA FACTOR HI_1459-RELATED"/>
    <property type="match status" value="1"/>
</dbReference>
<keyword evidence="8" id="KW-1185">Reference proteome</keyword>
<accession>A0ABX5YFE3</accession>
<evidence type="ECO:0000256" key="2">
    <source>
        <dbReference type="ARBA" id="ARBA00023015"/>
    </source>
</evidence>
<keyword evidence="5" id="KW-0804">Transcription</keyword>
<comment type="similarity">
    <text evidence="1">Belongs to the sigma-70 factor family. ECF subfamily.</text>
</comment>
<dbReference type="InterPro" id="IPR036388">
    <property type="entry name" value="WH-like_DNA-bd_sf"/>
</dbReference>
<dbReference type="EMBL" id="CP042910">
    <property type="protein sequence ID" value="QEG14390.1"/>
    <property type="molecule type" value="Genomic_DNA"/>
</dbReference>
<proteinExistence type="inferred from homology"/>
<reference evidence="7 8" key="1">
    <citation type="submission" date="2019-08" db="EMBL/GenBank/DDBJ databases">
        <title>Deep-cultivation of Planctomycetes and their phenomic and genomic characterization uncovers novel biology.</title>
        <authorList>
            <person name="Wiegand S."/>
            <person name="Jogler M."/>
            <person name="Boedeker C."/>
            <person name="Pinto D."/>
            <person name="Vollmers J."/>
            <person name="Rivas-Marin E."/>
            <person name="Kohn T."/>
            <person name="Peeters S.H."/>
            <person name="Heuer A."/>
            <person name="Rast P."/>
            <person name="Oberbeckmann S."/>
            <person name="Bunk B."/>
            <person name="Jeske O."/>
            <person name="Meyerdierks A."/>
            <person name="Storesund J.E."/>
            <person name="Kallscheuer N."/>
            <person name="Luecker S."/>
            <person name="Lage O.M."/>
            <person name="Pohl T."/>
            <person name="Merkel B.J."/>
            <person name="Hornburger P."/>
            <person name="Mueller R.-W."/>
            <person name="Bruemmer F."/>
            <person name="Labrenz M."/>
            <person name="Spormann A.M."/>
            <person name="Op den Camp H."/>
            <person name="Overmann J."/>
            <person name="Amann R."/>
            <person name="Jetten M.S.M."/>
            <person name="Mascher T."/>
            <person name="Medema M.H."/>
            <person name="Devos D.P."/>
            <person name="Kaster A.-K."/>
            <person name="Ovreas L."/>
            <person name="Rohde M."/>
            <person name="Galperin M.Y."/>
            <person name="Jogler C."/>
        </authorList>
    </citation>
    <scope>NUCLEOTIDE SEQUENCE [LARGE SCALE GENOMIC DNA]</scope>
    <source>
        <strain evidence="7 8">DSM 8797</strain>
    </source>
</reference>
<dbReference type="InterPro" id="IPR013324">
    <property type="entry name" value="RNA_pol_sigma_r3/r4-like"/>
</dbReference>
<evidence type="ECO:0000256" key="3">
    <source>
        <dbReference type="ARBA" id="ARBA00023082"/>
    </source>
</evidence>
<feature type="domain" description="RNA polymerase sigma-70 region 2" evidence="6">
    <location>
        <begin position="30"/>
        <end position="93"/>
    </location>
</feature>
<protein>
    <submittedName>
        <fullName evidence="7">ECF RNA polymerase sigma factor SigE</fullName>
    </submittedName>
</protein>
<dbReference type="SUPFAM" id="SSF88946">
    <property type="entry name" value="Sigma2 domain of RNA polymerase sigma factors"/>
    <property type="match status" value="1"/>
</dbReference>
<keyword evidence="4" id="KW-0238">DNA-binding</keyword>
<keyword evidence="2" id="KW-0805">Transcription regulation</keyword>
<evidence type="ECO:0000256" key="5">
    <source>
        <dbReference type="ARBA" id="ARBA00023163"/>
    </source>
</evidence>
<dbReference type="InterPro" id="IPR013325">
    <property type="entry name" value="RNA_pol_sigma_r2"/>
</dbReference>
<dbReference type="PANTHER" id="PTHR43133">
    <property type="entry name" value="RNA POLYMERASE ECF-TYPE SIGMA FACTO"/>
    <property type="match status" value="1"/>
</dbReference>
<gene>
    <name evidence="7" type="primary">sigE_1</name>
    <name evidence="7" type="ORF">GmarT_02250</name>
</gene>
<dbReference type="Proteomes" id="UP000322887">
    <property type="component" value="Chromosome"/>
</dbReference>
<name>A0ABX5YFE3_9PLAN</name>
<evidence type="ECO:0000256" key="1">
    <source>
        <dbReference type="ARBA" id="ARBA00010641"/>
    </source>
</evidence>
<dbReference type="InterPro" id="IPR007627">
    <property type="entry name" value="RNA_pol_sigma70_r2"/>
</dbReference>
<keyword evidence="3" id="KW-0731">Sigma factor</keyword>
<evidence type="ECO:0000256" key="4">
    <source>
        <dbReference type="ARBA" id="ARBA00023125"/>
    </source>
</evidence>
<dbReference type="SUPFAM" id="SSF88659">
    <property type="entry name" value="Sigma3 and sigma4 domains of RNA polymerase sigma factors"/>
    <property type="match status" value="1"/>
</dbReference>